<dbReference type="RefSeq" id="WP_072849950.1">
    <property type="nucleotide sequence ID" value="NZ_FQVI01000004.1"/>
</dbReference>
<dbReference type="OrthoDB" id="9868676at2"/>
<dbReference type="Proteomes" id="UP000184245">
    <property type="component" value="Unassembled WGS sequence"/>
</dbReference>
<name>A0A1M4VGX8_9CLOT</name>
<dbReference type="STRING" id="1122155.SAMN02745158_01225"/>
<reference evidence="1 2" key="1">
    <citation type="submission" date="2016-11" db="EMBL/GenBank/DDBJ databases">
        <authorList>
            <person name="Jaros S."/>
            <person name="Januszkiewicz K."/>
            <person name="Wedrychowicz H."/>
        </authorList>
    </citation>
    <scope>NUCLEOTIDE SEQUENCE [LARGE SCALE GENOMIC DNA]</scope>
    <source>
        <strain evidence="1 2">DSM 17459</strain>
    </source>
</reference>
<protein>
    <submittedName>
        <fullName evidence="1">Uncharacterized protein</fullName>
    </submittedName>
</protein>
<accession>A0A1M4VGX8</accession>
<gene>
    <name evidence="1" type="ORF">SAMN02745158_01225</name>
</gene>
<proteinExistence type="predicted"/>
<dbReference type="EMBL" id="FQVI01000004">
    <property type="protein sequence ID" value="SHE68239.1"/>
    <property type="molecule type" value="Genomic_DNA"/>
</dbReference>
<dbReference type="AlphaFoldDB" id="A0A1M4VGX8"/>
<sequence>MNTIYGTEGDFIDAGQLLKILTERNEELKSQLELDSNMLAKGVRLAEQIFKKHSYDFTVDTEVSHAYERALEIMYPQEGAADRLKIITRNGLLIAELAVQKSGQTKKIFVYNGGGDEPQTIFIAVLDGKDLLELKEFDWEPVRCHYIEKTDLPAYVADALDAYIA</sequence>
<keyword evidence="2" id="KW-1185">Reference proteome</keyword>
<evidence type="ECO:0000313" key="2">
    <source>
        <dbReference type="Proteomes" id="UP000184245"/>
    </source>
</evidence>
<organism evidence="1 2">
    <name type="scientific">Lactonifactor longoviformis DSM 17459</name>
    <dbReference type="NCBI Taxonomy" id="1122155"/>
    <lineage>
        <taxon>Bacteria</taxon>
        <taxon>Bacillati</taxon>
        <taxon>Bacillota</taxon>
        <taxon>Clostridia</taxon>
        <taxon>Eubacteriales</taxon>
        <taxon>Clostridiaceae</taxon>
        <taxon>Lactonifactor</taxon>
    </lineage>
</organism>
<evidence type="ECO:0000313" key="1">
    <source>
        <dbReference type="EMBL" id="SHE68239.1"/>
    </source>
</evidence>